<keyword evidence="14 16" id="KW-0411">Iron-sulfur</keyword>
<accession>A0A0E3H9T5</accession>
<dbReference type="InterPro" id="IPR017896">
    <property type="entry name" value="4Fe4S_Fe-S-bd"/>
</dbReference>
<dbReference type="PROSITE" id="PS51379">
    <property type="entry name" value="4FE4S_FER_2"/>
    <property type="match status" value="4"/>
</dbReference>
<evidence type="ECO:0000256" key="10">
    <source>
        <dbReference type="ARBA" id="ARBA00022827"/>
    </source>
</evidence>
<comment type="pathway">
    <text evidence="3 16">Cofactor metabolism; coenzyme M-coenzyme B heterodisulfide reduction; coenzyme B and coenzyme M from coenzyme M-coenzyme B heterodisulfide: step 1/1.</text>
</comment>
<evidence type="ECO:0000256" key="8">
    <source>
        <dbReference type="ARBA" id="ARBA00022723"/>
    </source>
</evidence>
<evidence type="ECO:0000256" key="12">
    <source>
        <dbReference type="ARBA" id="ARBA00023002"/>
    </source>
</evidence>
<evidence type="ECO:0000259" key="17">
    <source>
        <dbReference type="PROSITE" id="PS51379"/>
    </source>
</evidence>
<dbReference type="AlphaFoldDB" id="A0A0E3H9T5"/>
<feature type="domain" description="4Fe-4S ferredoxin-type" evidence="17">
    <location>
        <begin position="571"/>
        <end position="599"/>
    </location>
</feature>
<comment type="function">
    <text evidence="16">Part of a complex that catalyzes the reversible reduction of CoM-S-S-CoB to the thiol-coenzymes H-S-CoM (coenzyme M) and H-S-CoB (coenzyme B).</text>
</comment>
<dbReference type="Pfam" id="PF02662">
    <property type="entry name" value="FlpD"/>
    <property type="match status" value="1"/>
</dbReference>
<dbReference type="GO" id="GO:0016491">
    <property type="term" value="F:oxidoreductase activity"/>
    <property type="evidence" value="ECO:0007669"/>
    <property type="project" value="UniProtKB-UniRule"/>
</dbReference>
<dbReference type="EMBL" id="CP009502">
    <property type="protein sequence ID" value="AKB14664.1"/>
    <property type="molecule type" value="Genomic_DNA"/>
</dbReference>
<dbReference type="Gene3D" id="3.40.50.720">
    <property type="entry name" value="NAD(P)-binding Rossmann-like Domain"/>
    <property type="match status" value="1"/>
</dbReference>
<evidence type="ECO:0000313" key="19">
    <source>
        <dbReference type="Proteomes" id="UP000056925"/>
    </source>
</evidence>
<evidence type="ECO:0000256" key="13">
    <source>
        <dbReference type="ARBA" id="ARBA00023004"/>
    </source>
</evidence>
<dbReference type="Proteomes" id="UP000056925">
    <property type="component" value="Chromosome"/>
</dbReference>
<evidence type="ECO:0000256" key="9">
    <source>
        <dbReference type="ARBA" id="ARBA00022737"/>
    </source>
</evidence>
<keyword evidence="10 16" id="KW-0274">FAD</keyword>
<keyword evidence="5 16" id="KW-0004">4Fe-4S</keyword>
<dbReference type="UniPathway" id="UPA00647">
    <property type="reaction ID" value="UER00700"/>
</dbReference>
<evidence type="ECO:0000256" key="3">
    <source>
        <dbReference type="ARBA" id="ARBA00004808"/>
    </source>
</evidence>
<keyword evidence="8 16" id="KW-0479">Metal-binding</keyword>
<feature type="domain" description="4Fe-4S ferredoxin-type" evidence="17">
    <location>
        <begin position="600"/>
        <end position="629"/>
    </location>
</feature>
<evidence type="ECO:0000256" key="14">
    <source>
        <dbReference type="ARBA" id="ARBA00023014"/>
    </source>
</evidence>
<keyword evidence="7 16" id="KW-0285">Flavoprotein</keyword>
<evidence type="ECO:0000256" key="4">
    <source>
        <dbReference type="ARBA" id="ARBA00006561"/>
    </source>
</evidence>
<gene>
    <name evidence="18" type="ORF">MSTHC_0346</name>
</gene>
<evidence type="ECO:0000256" key="7">
    <source>
        <dbReference type="ARBA" id="ARBA00022630"/>
    </source>
</evidence>
<dbReference type="InterPro" id="IPR023753">
    <property type="entry name" value="FAD/NAD-binding_dom"/>
</dbReference>
<comment type="catalytic activity">
    <reaction evidence="15">
        <text>coenzyme B + coenzyme M + 2 oxidized [2Fe-2S]-[ferredoxin] = coenzyme M-coenzyme B heterodisulfide + 2 reduced [2Fe-2S]-[ferredoxin] + 2 H(+)</text>
        <dbReference type="Rhea" id="RHEA:55160"/>
        <dbReference type="Rhea" id="RHEA-COMP:10000"/>
        <dbReference type="Rhea" id="RHEA-COMP:10001"/>
        <dbReference type="ChEBI" id="CHEBI:15378"/>
        <dbReference type="ChEBI" id="CHEBI:33737"/>
        <dbReference type="ChEBI" id="CHEBI:33738"/>
        <dbReference type="ChEBI" id="CHEBI:58319"/>
        <dbReference type="ChEBI" id="CHEBI:58411"/>
        <dbReference type="ChEBI" id="CHEBI:58596"/>
        <dbReference type="EC" id="1.8.7.3"/>
    </reaction>
</comment>
<dbReference type="RefSeq" id="WP_048166352.1">
    <property type="nucleotide sequence ID" value="NZ_CP009502.1"/>
</dbReference>
<dbReference type="PANTHER" id="PTHR43498:SF1">
    <property type="entry name" value="COB--COM HETERODISULFIDE REDUCTASE IRON-SULFUR SUBUNIT A"/>
    <property type="match status" value="1"/>
</dbReference>
<dbReference type="EC" id="1.8.-.-" evidence="16"/>
<keyword evidence="11" id="KW-0484">Methanogenesis</keyword>
<dbReference type="Pfam" id="PF00037">
    <property type="entry name" value="Fer4"/>
    <property type="match status" value="1"/>
</dbReference>
<dbReference type="GeneID" id="41601616"/>
<sequence>MRIGVYICHCGLNIAGVIDVLALQEMAAELEDVVLAREVQFLCSDSGQEGIIKDIKENKIDRVVIAACSPRLHEKTFRHVMEKAGLNPYLMEMVNIREQCSWVHADDPQMATQKAFDLIRMGVAKAKFLKELSATNSKASRNVLIIGGGVAGIEAALNLADAGFPVTMVEKESTIGGKMALMNEVFPTNDCSICVLAPKMTEVQNHPNITLYTYSEVTDISGSVGKFHVKVKRKPRFILEDKCKGCVDLCAEVCPVEIENPMNYGIGKTRAIYMPIPQAVPQVVLIDPDHCVGCGLCSQACPADAVDYEQKPEEIEFEAGAVIVSTGYQLFDASRKKEYGFGKYPDVITNMQLERMLNSAGPTGGRVIVPSTGKPPKSVAFIQCVGSRDKTVGNEYCSRVCCMAALKNAQMIKERYPDTEITIHYIDIRAAGEMYEEYYARTQAMGVDFIRGKVAEIYAGEDGRPVLRYENTLECRVEEEACDLVVLSTGYEPTEAAENIGRMLNLARRPDRFFASAHPKMRPVDAPVSGVFLAGCASGPKEIQVSIAQGSACASKVMQLLGTGELEADPMGAHVDPEKCIGCRTCLEVCKFGKITMENKKALVDEVSCYGCGDCSAACPAGAIQMKNFENEQILAQVRAATAYKSQSPFIVAFLCNWCSYACADLTGMSRLHYPTNIRVVRTMCSARVSPEFVLEALKGGADGVLVAGCRMDECHYIHGNYDAKRRMDVLKEVISDIGLDPRRLRTLWISAAEGERFSNTITEFVKELEEIGPIGTELKIKETGIGDTGNELGEVAQ</sequence>
<organism evidence="18 19">
    <name type="scientific">Methanosarcina thermophila CHTI-55</name>
    <dbReference type="NCBI Taxonomy" id="1434121"/>
    <lineage>
        <taxon>Archaea</taxon>
        <taxon>Methanobacteriati</taxon>
        <taxon>Methanobacteriota</taxon>
        <taxon>Stenosarchaea group</taxon>
        <taxon>Methanomicrobia</taxon>
        <taxon>Methanosarcinales</taxon>
        <taxon>Methanosarcinaceae</taxon>
        <taxon>Methanosarcina</taxon>
    </lineage>
</organism>
<protein>
    <recommendedName>
        <fullName evidence="16">CoB--CoM heterodisulfide reductase iron-sulfur subunit A</fullName>
        <ecNumber evidence="16">1.8.-.-</ecNumber>
    </recommendedName>
</protein>
<comment type="cofactor">
    <cofactor evidence="1 16">
        <name>FAD</name>
        <dbReference type="ChEBI" id="CHEBI:57692"/>
    </cofactor>
</comment>
<evidence type="ECO:0000313" key="18">
    <source>
        <dbReference type="EMBL" id="AKB14664.1"/>
    </source>
</evidence>
<keyword evidence="12 16" id="KW-0560">Oxidoreductase</keyword>
<proteinExistence type="inferred from homology"/>
<dbReference type="Pfam" id="PF12838">
    <property type="entry name" value="Fer4_7"/>
    <property type="match status" value="1"/>
</dbReference>
<dbReference type="GO" id="GO:0046872">
    <property type="term" value="F:metal ion binding"/>
    <property type="evidence" value="ECO:0007669"/>
    <property type="project" value="UniProtKB-KW"/>
</dbReference>
<comment type="subcellular location">
    <subcellularLocation>
        <location evidence="2">Cytoplasm</location>
    </subcellularLocation>
</comment>
<dbReference type="SUPFAM" id="SSF51905">
    <property type="entry name" value="FAD/NAD(P)-binding domain"/>
    <property type="match status" value="1"/>
</dbReference>
<dbReference type="Gene3D" id="3.30.70.20">
    <property type="match status" value="3"/>
</dbReference>
<evidence type="ECO:0000256" key="1">
    <source>
        <dbReference type="ARBA" id="ARBA00001974"/>
    </source>
</evidence>
<dbReference type="SMR" id="A0A0E3H9T5"/>
<dbReference type="InterPro" id="IPR017900">
    <property type="entry name" value="4Fe4S_Fe_S_CS"/>
</dbReference>
<dbReference type="FunFam" id="3.40.50.720:FF:000595">
    <property type="entry name" value="CoB--CoM heterodisulfide reductase iron-sulfur subunit A"/>
    <property type="match status" value="1"/>
</dbReference>
<evidence type="ECO:0000256" key="6">
    <source>
        <dbReference type="ARBA" id="ARBA00022490"/>
    </source>
</evidence>
<feature type="domain" description="4Fe-4S ferredoxin-type" evidence="17">
    <location>
        <begin position="233"/>
        <end position="264"/>
    </location>
</feature>
<keyword evidence="6" id="KW-0963">Cytoplasm</keyword>
<dbReference type="GO" id="GO:0005737">
    <property type="term" value="C:cytoplasm"/>
    <property type="evidence" value="ECO:0007669"/>
    <property type="project" value="UniProtKB-SubCell"/>
</dbReference>
<dbReference type="Pfam" id="PF07992">
    <property type="entry name" value="Pyr_redox_2"/>
    <property type="match status" value="1"/>
</dbReference>
<evidence type="ECO:0000256" key="11">
    <source>
        <dbReference type="ARBA" id="ARBA00022994"/>
    </source>
</evidence>
<name>A0A0E3H9T5_METTE</name>
<keyword evidence="9" id="KW-0677">Repeat</keyword>
<keyword evidence="13 16" id="KW-0408">Iron</keyword>
<dbReference type="InterPro" id="IPR003813">
    <property type="entry name" value="MvhD/FlpD"/>
</dbReference>
<comment type="similarity">
    <text evidence="4 16">Belongs to the HdrA family.</text>
</comment>
<reference evidence="18 19" key="1">
    <citation type="submission" date="2014-07" db="EMBL/GenBank/DDBJ databases">
        <title>Methanogenic archaea and the global carbon cycle.</title>
        <authorList>
            <person name="Henriksen J.R."/>
            <person name="Luke J."/>
            <person name="Reinhart S."/>
            <person name="Benedict M.N."/>
            <person name="Youngblut N.D."/>
            <person name="Metcalf M.E."/>
            <person name="Whitaker R.J."/>
            <person name="Metcalf W.W."/>
        </authorList>
    </citation>
    <scope>NUCLEOTIDE SEQUENCE [LARGE SCALE GENOMIC DNA]</scope>
    <source>
        <strain evidence="18 19">CHTI-55</strain>
    </source>
</reference>
<dbReference type="HOGENOM" id="CLU_020302_0_0_2"/>
<dbReference type="SUPFAM" id="SSF54862">
    <property type="entry name" value="4Fe-4S ferredoxins"/>
    <property type="match status" value="1"/>
</dbReference>
<dbReference type="GO" id="GO:0015948">
    <property type="term" value="P:methanogenesis"/>
    <property type="evidence" value="ECO:0007669"/>
    <property type="project" value="UniProtKB-KW"/>
</dbReference>
<evidence type="ECO:0000256" key="5">
    <source>
        <dbReference type="ARBA" id="ARBA00022485"/>
    </source>
</evidence>
<dbReference type="PANTHER" id="PTHR43498">
    <property type="entry name" value="FERREDOXIN:COB-COM HETERODISULFIDE REDUCTASE SUBUNIT A"/>
    <property type="match status" value="1"/>
</dbReference>
<dbReference type="PATRIC" id="fig|1434121.4.peg.433"/>
<dbReference type="KEGG" id="mthe:MSTHC_0346"/>
<comment type="subunit">
    <text evidence="16">The ferredoxin:CoB-CoM heterodisulfide reductase is composed of three subunits; HdrA, HdrB and HdrC.</text>
</comment>
<feature type="domain" description="4Fe-4S ferredoxin-type" evidence="17">
    <location>
        <begin position="282"/>
        <end position="311"/>
    </location>
</feature>
<dbReference type="PROSITE" id="PS00198">
    <property type="entry name" value="4FE4S_FER_1"/>
    <property type="match status" value="2"/>
</dbReference>
<dbReference type="InterPro" id="IPR039650">
    <property type="entry name" value="HdrA-like"/>
</dbReference>
<evidence type="ECO:0000256" key="15">
    <source>
        <dbReference type="ARBA" id="ARBA00050261"/>
    </source>
</evidence>
<evidence type="ECO:0000256" key="2">
    <source>
        <dbReference type="ARBA" id="ARBA00004496"/>
    </source>
</evidence>
<evidence type="ECO:0000256" key="16">
    <source>
        <dbReference type="RuleBase" id="RU366072"/>
    </source>
</evidence>
<dbReference type="GO" id="GO:0051539">
    <property type="term" value="F:4 iron, 4 sulfur cluster binding"/>
    <property type="evidence" value="ECO:0007669"/>
    <property type="project" value="UniProtKB-UniRule"/>
</dbReference>
<comment type="cofactor">
    <cofactor evidence="16">
        <name>[4Fe-4S] cluster</name>
        <dbReference type="ChEBI" id="CHEBI:49883"/>
    </cofactor>
</comment>
<dbReference type="NCBIfam" id="NF040770">
    <property type="entry name" value="hetero_SS_HdrA2"/>
    <property type="match status" value="1"/>
</dbReference>
<dbReference type="InterPro" id="IPR036188">
    <property type="entry name" value="FAD/NAD-bd_sf"/>
</dbReference>